<keyword evidence="3" id="KW-1185">Reference proteome</keyword>
<dbReference type="Proteomes" id="UP000593579">
    <property type="component" value="Unassembled WGS sequence"/>
</dbReference>
<comment type="caution">
    <text evidence="2">The sequence shown here is derived from an EMBL/GenBank/DDBJ whole genome shotgun (WGS) entry which is preliminary data.</text>
</comment>
<feature type="region of interest" description="Disordered" evidence="1">
    <location>
        <begin position="75"/>
        <end position="150"/>
    </location>
</feature>
<dbReference type="AlphaFoldDB" id="A0A7J9BDN9"/>
<protein>
    <submittedName>
        <fullName evidence="2">Uncharacterized protein</fullName>
    </submittedName>
</protein>
<organism evidence="2 3">
    <name type="scientific">Gossypium gossypioides</name>
    <name type="common">Mexican cotton</name>
    <name type="synonym">Selera gossypioides</name>
    <dbReference type="NCBI Taxonomy" id="34282"/>
    <lineage>
        <taxon>Eukaryota</taxon>
        <taxon>Viridiplantae</taxon>
        <taxon>Streptophyta</taxon>
        <taxon>Embryophyta</taxon>
        <taxon>Tracheophyta</taxon>
        <taxon>Spermatophyta</taxon>
        <taxon>Magnoliopsida</taxon>
        <taxon>eudicotyledons</taxon>
        <taxon>Gunneridae</taxon>
        <taxon>Pentapetalae</taxon>
        <taxon>rosids</taxon>
        <taxon>malvids</taxon>
        <taxon>Malvales</taxon>
        <taxon>Malvaceae</taxon>
        <taxon>Malvoideae</taxon>
        <taxon>Gossypium</taxon>
    </lineage>
</organism>
<evidence type="ECO:0000313" key="2">
    <source>
        <dbReference type="EMBL" id="MBA0734447.1"/>
    </source>
</evidence>
<evidence type="ECO:0000256" key="1">
    <source>
        <dbReference type="SAM" id="MobiDB-lite"/>
    </source>
</evidence>
<sequence>MQRGRIKGLPHQAIDMHPSNGVHVANQNFNGEGSQGCTLPLTAKMRSSVYILGLPEASFNEIHKEPQYHQVIKNKAHRLKKKRAHQKGRAKPRNRLKTTLSKNGKRPPLDGDYFIGKTKEYHERKIEKKIKEESDEMSGTGPKAERPLTR</sequence>
<reference evidence="2 3" key="1">
    <citation type="journal article" date="2019" name="Genome Biol. Evol.">
        <title>Insights into the evolution of the New World diploid cottons (Gossypium, subgenus Houzingenia) based on genome sequencing.</title>
        <authorList>
            <person name="Grover C.E."/>
            <person name="Arick M.A. 2nd"/>
            <person name="Thrash A."/>
            <person name="Conover J.L."/>
            <person name="Sanders W.S."/>
            <person name="Peterson D.G."/>
            <person name="Frelichowski J.E."/>
            <person name="Scheffler J.A."/>
            <person name="Scheffler B.E."/>
            <person name="Wendel J.F."/>
        </authorList>
    </citation>
    <scope>NUCLEOTIDE SEQUENCE [LARGE SCALE GENOMIC DNA]</scope>
    <source>
        <strain evidence="2">5</strain>
        <tissue evidence="2">Leaf</tissue>
    </source>
</reference>
<proteinExistence type="predicted"/>
<feature type="compositionally biased region" description="Basic and acidic residues" evidence="1">
    <location>
        <begin position="117"/>
        <end position="132"/>
    </location>
</feature>
<evidence type="ECO:0000313" key="3">
    <source>
        <dbReference type="Proteomes" id="UP000593579"/>
    </source>
</evidence>
<feature type="compositionally biased region" description="Basic residues" evidence="1">
    <location>
        <begin position="75"/>
        <end position="96"/>
    </location>
</feature>
<accession>A0A7J9BDN9</accession>
<dbReference type="OrthoDB" id="10360569at2759"/>
<gene>
    <name evidence="2" type="ORF">Gogos_018352</name>
</gene>
<feature type="non-terminal residue" evidence="2">
    <location>
        <position position="150"/>
    </location>
</feature>
<dbReference type="EMBL" id="JABEZY010000002">
    <property type="protein sequence ID" value="MBA0734447.1"/>
    <property type="molecule type" value="Genomic_DNA"/>
</dbReference>
<name>A0A7J9BDN9_GOSGO</name>